<evidence type="ECO:0000313" key="1">
    <source>
        <dbReference type="EMBL" id="MBC5731894.1"/>
    </source>
</evidence>
<gene>
    <name evidence="1" type="ORF">H8S34_13800</name>
</gene>
<dbReference type="SUPFAM" id="SSF54001">
    <property type="entry name" value="Cysteine proteinases"/>
    <property type="match status" value="1"/>
</dbReference>
<reference evidence="1 2" key="1">
    <citation type="submission" date="2020-08" db="EMBL/GenBank/DDBJ databases">
        <title>Genome public.</title>
        <authorList>
            <person name="Liu C."/>
            <person name="Sun Q."/>
        </authorList>
    </citation>
    <scope>NUCLEOTIDE SEQUENCE [LARGE SCALE GENOMIC DNA]</scope>
    <source>
        <strain evidence="1 2">New-38</strain>
    </source>
</reference>
<evidence type="ECO:0000313" key="2">
    <source>
        <dbReference type="Proteomes" id="UP000660021"/>
    </source>
</evidence>
<dbReference type="EMBL" id="JACOPR010000011">
    <property type="protein sequence ID" value="MBC5731894.1"/>
    <property type="molecule type" value="Genomic_DNA"/>
</dbReference>
<protein>
    <recommendedName>
        <fullName evidence="3">Transglutaminase-like domain-containing protein</fullName>
    </recommendedName>
</protein>
<organism evidence="1 2">
    <name type="scientific">Pseudoflavonifractor hominis</name>
    <dbReference type="NCBI Taxonomy" id="2763059"/>
    <lineage>
        <taxon>Bacteria</taxon>
        <taxon>Bacillati</taxon>
        <taxon>Bacillota</taxon>
        <taxon>Clostridia</taxon>
        <taxon>Eubacteriales</taxon>
        <taxon>Oscillospiraceae</taxon>
        <taxon>Pseudoflavonifractor</taxon>
    </lineage>
</organism>
<dbReference type="Proteomes" id="UP000660021">
    <property type="component" value="Unassembled WGS sequence"/>
</dbReference>
<comment type="caution">
    <text evidence="1">The sequence shown here is derived from an EMBL/GenBank/DDBJ whole genome shotgun (WGS) entry which is preliminary data.</text>
</comment>
<dbReference type="InterPro" id="IPR038765">
    <property type="entry name" value="Papain-like_cys_pep_sf"/>
</dbReference>
<evidence type="ECO:0008006" key="3">
    <source>
        <dbReference type="Google" id="ProtNLM"/>
    </source>
</evidence>
<sequence length="359" mass="39570">MKNRLVLSVLLLAGLVPLSGCSSMLERSYLVVSPHAEHPVTADDSNVLQAETYQDLVNDVLYFVNQGMETGVIRLTNYPRDVETDLNNACLEVAKDAPLGAYAVDYIEHDCTRVVKYYESTIHITYRRTLEQIQSIKNVTGSSAIRQVLLEQLSLFSPEVVLQVAYFTEDEAHISHLIQQAYYDAPAVAFGMPEYTVTLYPQESSQERIVEILLTYPAPVEELRQKSQSLLRQADLLADTLGELSGAQGGRAVHVLLRQQVTDAPAGTASTAYDALVEHQADSEGMALAFQLLCDRTGLESRVVQGVKDGAPHFWNVLTLSPGQYAHVDASGEEVLLLSDAALEALGYTWDRNEIPPCL</sequence>
<accession>A0ABR7HWK8</accession>
<dbReference type="RefSeq" id="WP_186964301.1">
    <property type="nucleotide sequence ID" value="NZ_JACOPR010000011.1"/>
</dbReference>
<name>A0ABR7HWK8_9FIRM</name>
<proteinExistence type="predicted"/>
<keyword evidence="2" id="KW-1185">Reference proteome</keyword>